<feature type="domain" description="U-box" evidence="5">
    <location>
        <begin position="257"/>
        <end position="331"/>
    </location>
</feature>
<dbReference type="PROSITE" id="PS51698">
    <property type="entry name" value="U_BOX"/>
    <property type="match status" value="1"/>
</dbReference>
<dbReference type="PANTHER" id="PTHR23315:SF52">
    <property type="entry name" value="U-BOX DOMAIN-CONTAINING PROTEIN 10"/>
    <property type="match status" value="1"/>
</dbReference>
<dbReference type="Proteomes" id="UP001412067">
    <property type="component" value="Unassembled WGS sequence"/>
</dbReference>
<dbReference type="SMART" id="SM00504">
    <property type="entry name" value="Ubox"/>
    <property type="match status" value="1"/>
</dbReference>
<evidence type="ECO:0000313" key="6">
    <source>
        <dbReference type="EMBL" id="KAK8960040.1"/>
    </source>
</evidence>
<protein>
    <submittedName>
        <fullName evidence="6">U-box domain-containing protein 11</fullName>
    </submittedName>
</protein>
<evidence type="ECO:0000313" key="7">
    <source>
        <dbReference type="Proteomes" id="UP001412067"/>
    </source>
</evidence>
<dbReference type="PANTHER" id="PTHR23315">
    <property type="entry name" value="U BOX DOMAIN-CONTAINING"/>
    <property type="match status" value="1"/>
</dbReference>
<reference evidence="6 7" key="1">
    <citation type="journal article" date="2022" name="Nat. Plants">
        <title>Genomes of leafy and leafless Platanthera orchids illuminate the evolution of mycoheterotrophy.</title>
        <authorList>
            <person name="Li M.H."/>
            <person name="Liu K.W."/>
            <person name="Li Z."/>
            <person name="Lu H.C."/>
            <person name="Ye Q.L."/>
            <person name="Zhang D."/>
            <person name="Wang J.Y."/>
            <person name="Li Y.F."/>
            <person name="Zhong Z.M."/>
            <person name="Liu X."/>
            <person name="Yu X."/>
            <person name="Liu D.K."/>
            <person name="Tu X.D."/>
            <person name="Liu B."/>
            <person name="Hao Y."/>
            <person name="Liao X.Y."/>
            <person name="Jiang Y.T."/>
            <person name="Sun W.H."/>
            <person name="Chen J."/>
            <person name="Chen Y.Q."/>
            <person name="Ai Y."/>
            <person name="Zhai J.W."/>
            <person name="Wu S.S."/>
            <person name="Zhou Z."/>
            <person name="Hsiao Y.Y."/>
            <person name="Wu W.L."/>
            <person name="Chen Y.Y."/>
            <person name="Lin Y.F."/>
            <person name="Hsu J.L."/>
            <person name="Li C.Y."/>
            <person name="Wang Z.W."/>
            <person name="Zhao X."/>
            <person name="Zhong W.Y."/>
            <person name="Ma X.K."/>
            <person name="Ma L."/>
            <person name="Huang J."/>
            <person name="Chen G.Z."/>
            <person name="Huang M.Z."/>
            <person name="Huang L."/>
            <person name="Peng D.H."/>
            <person name="Luo Y.B."/>
            <person name="Zou S.Q."/>
            <person name="Chen S.P."/>
            <person name="Lan S."/>
            <person name="Tsai W.C."/>
            <person name="Van de Peer Y."/>
            <person name="Liu Z.J."/>
        </authorList>
    </citation>
    <scope>NUCLEOTIDE SEQUENCE [LARGE SCALE GENOMIC DNA]</scope>
    <source>
        <strain evidence="6">Lor288</strain>
    </source>
</reference>
<dbReference type="EMBL" id="JBBWWR010000011">
    <property type="protein sequence ID" value="KAK8960040.1"/>
    <property type="molecule type" value="Genomic_DNA"/>
</dbReference>
<dbReference type="Pfam" id="PF04564">
    <property type="entry name" value="U-box"/>
    <property type="match status" value="1"/>
</dbReference>
<keyword evidence="3" id="KW-0677">Repeat</keyword>
<dbReference type="InterPro" id="IPR003613">
    <property type="entry name" value="Ubox_domain"/>
</dbReference>
<dbReference type="SUPFAM" id="SSF57850">
    <property type="entry name" value="RING/U-box"/>
    <property type="match status" value="1"/>
</dbReference>
<comment type="caution">
    <text evidence="6">The sequence shown here is derived from an EMBL/GenBank/DDBJ whole genome shotgun (WGS) entry which is preliminary data.</text>
</comment>
<name>A0ABR2M7A1_9ASPA</name>
<evidence type="ECO:0000256" key="2">
    <source>
        <dbReference type="ARBA" id="ARBA00022679"/>
    </source>
</evidence>
<evidence type="ECO:0000256" key="4">
    <source>
        <dbReference type="SAM" id="MobiDB-lite"/>
    </source>
</evidence>
<dbReference type="CDD" id="cd16664">
    <property type="entry name" value="RING-Ubox_PUB"/>
    <property type="match status" value="1"/>
</dbReference>
<evidence type="ECO:0000256" key="1">
    <source>
        <dbReference type="ARBA" id="ARBA00004906"/>
    </source>
</evidence>
<evidence type="ECO:0000259" key="5">
    <source>
        <dbReference type="PROSITE" id="PS51698"/>
    </source>
</evidence>
<organism evidence="6 7">
    <name type="scientific">Platanthera guangdongensis</name>
    <dbReference type="NCBI Taxonomy" id="2320717"/>
    <lineage>
        <taxon>Eukaryota</taxon>
        <taxon>Viridiplantae</taxon>
        <taxon>Streptophyta</taxon>
        <taxon>Embryophyta</taxon>
        <taxon>Tracheophyta</taxon>
        <taxon>Spermatophyta</taxon>
        <taxon>Magnoliopsida</taxon>
        <taxon>Liliopsida</taxon>
        <taxon>Asparagales</taxon>
        <taxon>Orchidaceae</taxon>
        <taxon>Orchidoideae</taxon>
        <taxon>Orchideae</taxon>
        <taxon>Orchidinae</taxon>
        <taxon>Platanthera</taxon>
    </lineage>
</organism>
<feature type="region of interest" description="Disordered" evidence="4">
    <location>
        <begin position="225"/>
        <end position="253"/>
    </location>
</feature>
<dbReference type="Pfam" id="PF25368">
    <property type="entry name" value="PUB10_N"/>
    <property type="match status" value="1"/>
</dbReference>
<proteinExistence type="predicted"/>
<evidence type="ECO:0000256" key="3">
    <source>
        <dbReference type="ARBA" id="ARBA00022737"/>
    </source>
</evidence>
<keyword evidence="2" id="KW-0808">Transferase</keyword>
<sequence>MTLSPEGMGMAAAVLTLAREIAAMGTAVEAESLRLSRKVSLLIHLLEEINNFAGGEQSPSPTSCLADLALALEAVKKFLLLSAWHCVGGSSNLDSVAKKLEIQYQYVTWKLEKVLSTISYEHFQISDEVQEEVELVRSQLRREIEKNGPSNLNVFEEMYNMLHSTNVKELKRARSFKLQAALSDSPCSVDRELRQIVIFLADVSGKYIYDTDRMTLNLMDRLRRSTTPDESKNVKPVIKPTDSVSSGEDDQKSDSLVIPEDFLCPISLDRMRDPVIVSTGQTYERSSIQRWIDCGNQTCPKTRQKLDNLTLTTNYVLRSLIVQWCEANEIKQPRRSVAEQRSSVASCKNTGERSLIGNLVYKLTRGSTEEQRSAAAEVRFLAKRMQTAGHL</sequence>
<dbReference type="InterPro" id="IPR045210">
    <property type="entry name" value="RING-Ubox_PUB"/>
</dbReference>
<keyword evidence="7" id="KW-1185">Reference proteome</keyword>
<dbReference type="Gene3D" id="3.30.40.10">
    <property type="entry name" value="Zinc/RING finger domain, C3HC4 (zinc finger)"/>
    <property type="match status" value="1"/>
</dbReference>
<comment type="pathway">
    <text evidence="1">Protein modification; protein ubiquitination.</text>
</comment>
<accession>A0ABR2M7A1</accession>
<gene>
    <name evidence="6" type="primary">PUB11</name>
    <name evidence="6" type="ORF">KSP40_PGU013139</name>
</gene>
<dbReference type="InterPro" id="IPR013083">
    <property type="entry name" value="Znf_RING/FYVE/PHD"/>
</dbReference>
<dbReference type="InterPro" id="IPR057623">
    <property type="entry name" value="PUB12-19-like_N"/>
</dbReference>